<feature type="compositionally biased region" description="Polar residues" evidence="1">
    <location>
        <begin position="1"/>
        <end position="10"/>
    </location>
</feature>
<feature type="region of interest" description="Disordered" evidence="1">
    <location>
        <begin position="1"/>
        <end position="42"/>
    </location>
</feature>
<organism evidence="2 3">
    <name type="scientific">Bradymonas sediminis</name>
    <dbReference type="NCBI Taxonomy" id="1548548"/>
    <lineage>
        <taxon>Bacteria</taxon>
        <taxon>Deltaproteobacteria</taxon>
        <taxon>Bradymonadales</taxon>
        <taxon>Bradymonadaceae</taxon>
        <taxon>Bradymonas</taxon>
    </lineage>
</organism>
<proteinExistence type="predicted"/>
<gene>
    <name evidence="2" type="ORF">DN745_10250</name>
</gene>
<evidence type="ECO:0008006" key="4">
    <source>
        <dbReference type="Google" id="ProtNLM"/>
    </source>
</evidence>
<dbReference type="Gene3D" id="3.40.1000.10">
    <property type="entry name" value="Mog1/PsbP, alpha/beta/alpha sandwich"/>
    <property type="match status" value="1"/>
</dbReference>
<keyword evidence="3" id="KW-1185">Reference proteome</keyword>
<evidence type="ECO:0000256" key="1">
    <source>
        <dbReference type="SAM" id="MobiDB-lite"/>
    </source>
</evidence>
<sequence length="167" mass="18624">MSFTLSSTAFAQDGKSKTDTPDMRAKVIKDSESGSAVTRPDGWVQGKSGKGVLATFHAAGDKKAQIEVRLSPHVKEDQGEIFFASFHSSLQKAGFTRDEVREKQTYEGKTGVETEYKTTSGKKEFKMIIWQFQQDDAAYLVVGFFPAKGRDKYYGDFKKVIESLKVD</sequence>
<dbReference type="KEGG" id="bsed:DN745_10250"/>
<dbReference type="OrthoDB" id="5514609at2"/>
<dbReference type="Proteomes" id="UP000249799">
    <property type="component" value="Chromosome"/>
</dbReference>
<protein>
    <recommendedName>
        <fullName evidence="4">PsbP C-terminal domain-containing protein</fullName>
    </recommendedName>
</protein>
<feature type="compositionally biased region" description="Basic and acidic residues" evidence="1">
    <location>
        <begin position="14"/>
        <end position="32"/>
    </location>
</feature>
<reference evidence="2 3" key="1">
    <citation type="submission" date="2018-06" db="EMBL/GenBank/DDBJ databases">
        <title>Lujinxingia sediminis gen. nov. sp. nov., a new facultative anaerobic member of the class Deltaproteobacteria, and proposal of Lujinxingaceae fam. nov.</title>
        <authorList>
            <person name="Guo L.-Y."/>
            <person name="Li C.-M."/>
            <person name="Wang S."/>
            <person name="Du Z.-J."/>
        </authorList>
    </citation>
    <scope>NUCLEOTIDE SEQUENCE [LARGE SCALE GENOMIC DNA]</scope>
    <source>
        <strain evidence="2 3">FA350</strain>
    </source>
</reference>
<accession>A0A2Z4FLJ9</accession>
<dbReference type="EMBL" id="CP030032">
    <property type="protein sequence ID" value="AWV89700.1"/>
    <property type="molecule type" value="Genomic_DNA"/>
</dbReference>
<evidence type="ECO:0000313" key="2">
    <source>
        <dbReference type="EMBL" id="AWV89700.1"/>
    </source>
</evidence>
<evidence type="ECO:0000313" key="3">
    <source>
        <dbReference type="Proteomes" id="UP000249799"/>
    </source>
</evidence>
<name>A0A2Z4FLJ9_9DELT</name>
<dbReference type="AlphaFoldDB" id="A0A2Z4FLJ9"/>